<feature type="transmembrane region" description="Helical" evidence="10">
    <location>
        <begin position="65"/>
        <end position="84"/>
    </location>
</feature>
<dbReference type="InterPro" id="IPR003593">
    <property type="entry name" value="AAA+_ATPase"/>
</dbReference>
<protein>
    <submittedName>
        <fullName evidence="13">ABC multidrug</fullName>
    </submittedName>
</protein>
<dbReference type="VEuPathDB" id="FungiDB:A9K55_006522"/>
<dbReference type="Gene3D" id="1.20.1560.10">
    <property type="entry name" value="ABC transporter type 1, transmembrane domain"/>
    <property type="match status" value="2"/>
</dbReference>
<evidence type="ECO:0000256" key="7">
    <source>
        <dbReference type="ARBA" id="ARBA00022989"/>
    </source>
</evidence>
<reference evidence="13 14" key="1">
    <citation type="journal article" date="2017" name="BMC Genomics">
        <title>Chromosome level assembly and secondary metabolite potential of the parasitic fungus Cordyceps militaris.</title>
        <authorList>
            <person name="Kramer G.J."/>
            <person name="Nodwell J.R."/>
        </authorList>
    </citation>
    <scope>NUCLEOTIDE SEQUENCE [LARGE SCALE GENOMIC DNA]</scope>
    <source>
        <strain evidence="13 14">ATCC 34164</strain>
    </source>
</reference>
<feature type="transmembrane region" description="Helical" evidence="10">
    <location>
        <begin position="934"/>
        <end position="956"/>
    </location>
</feature>
<comment type="subcellular location">
    <subcellularLocation>
        <location evidence="1">Cell membrane</location>
        <topology evidence="1">Multi-pass membrane protein</topology>
    </subcellularLocation>
</comment>
<dbReference type="PROSITE" id="PS50929">
    <property type="entry name" value="ABC_TM1F"/>
    <property type="match status" value="2"/>
</dbReference>
<evidence type="ECO:0000259" key="11">
    <source>
        <dbReference type="PROSITE" id="PS50893"/>
    </source>
</evidence>
<keyword evidence="7 10" id="KW-1133">Transmembrane helix</keyword>
<dbReference type="SUPFAM" id="SSF52540">
    <property type="entry name" value="P-loop containing nucleoside triphosphate hydrolases"/>
    <property type="match status" value="2"/>
</dbReference>
<name>A0A2H4SDV1_CORMI</name>
<keyword evidence="2" id="KW-0813">Transport</keyword>
<dbReference type="InterPro" id="IPR003439">
    <property type="entry name" value="ABC_transporter-like_ATP-bd"/>
</dbReference>
<feature type="transmembrane region" description="Helical" evidence="10">
    <location>
        <begin position="372"/>
        <end position="394"/>
    </location>
</feature>
<feature type="transmembrane region" description="Helical" evidence="10">
    <location>
        <begin position="1051"/>
        <end position="1069"/>
    </location>
</feature>
<evidence type="ECO:0000259" key="12">
    <source>
        <dbReference type="PROSITE" id="PS50929"/>
    </source>
</evidence>
<evidence type="ECO:0000256" key="2">
    <source>
        <dbReference type="ARBA" id="ARBA00022448"/>
    </source>
</evidence>
<accession>A0A2H4SDV1</accession>
<dbReference type="InterPro" id="IPR027417">
    <property type="entry name" value="P-loop_NTPase"/>
</dbReference>
<feature type="transmembrane region" description="Helical" evidence="10">
    <location>
        <begin position="23"/>
        <end position="44"/>
    </location>
</feature>
<dbReference type="Proteomes" id="UP000323067">
    <property type="component" value="Chromosome vi"/>
</dbReference>
<feature type="transmembrane region" description="Helical" evidence="10">
    <location>
        <begin position="96"/>
        <end position="114"/>
    </location>
</feature>
<dbReference type="GO" id="GO:0005886">
    <property type="term" value="C:plasma membrane"/>
    <property type="evidence" value="ECO:0007669"/>
    <property type="project" value="UniProtKB-SubCell"/>
</dbReference>
<feature type="domain" description="ABC transporter" evidence="11">
    <location>
        <begin position="1228"/>
        <end position="1459"/>
    </location>
</feature>
<dbReference type="OrthoDB" id="6500128at2759"/>
<feature type="transmembrane region" description="Helical" evidence="10">
    <location>
        <begin position="400"/>
        <end position="419"/>
    </location>
</feature>
<gene>
    <name evidence="13" type="ORF">A9K55_006522</name>
</gene>
<dbReference type="InterPro" id="IPR050173">
    <property type="entry name" value="ABC_transporter_C-like"/>
</dbReference>
<dbReference type="GO" id="GO:0005524">
    <property type="term" value="F:ATP binding"/>
    <property type="evidence" value="ECO:0007669"/>
    <property type="project" value="UniProtKB-KW"/>
</dbReference>
<dbReference type="PROSITE" id="PS00211">
    <property type="entry name" value="ABC_TRANSPORTER_1"/>
    <property type="match status" value="2"/>
</dbReference>
<feature type="compositionally biased region" description="Polar residues" evidence="9">
    <location>
        <begin position="833"/>
        <end position="852"/>
    </location>
</feature>
<dbReference type="InterPro" id="IPR044726">
    <property type="entry name" value="ABCC_6TM_D2"/>
</dbReference>
<evidence type="ECO:0000256" key="9">
    <source>
        <dbReference type="SAM" id="MobiDB-lite"/>
    </source>
</evidence>
<feature type="transmembrane region" description="Helical" evidence="10">
    <location>
        <begin position="481"/>
        <end position="507"/>
    </location>
</feature>
<feature type="domain" description="ABC transmembrane type-1" evidence="12">
    <location>
        <begin position="262"/>
        <end position="543"/>
    </location>
</feature>
<dbReference type="EMBL" id="CP023323">
    <property type="protein sequence ID" value="ATY61267.1"/>
    <property type="molecule type" value="Genomic_DNA"/>
</dbReference>
<feature type="transmembrane region" description="Helical" evidence="10">
    <location>
        <begin position="891"/>
        <end position="914"/>
    </location>
</feature>
<dbReference type="Pfam" id="PF00005">
    <property type="entry name" value="ABC_tran"/>
    <property type="match status" value="2"/>
</dbReference>
<dbReference type="InterPro" id="IPR011527">
    <property type="entry name" value="ABC1_TM_dom"/>
</dbReference>
<keyword evidence="3" id="KW-1003">Cell membrane</keyword>
<keyword evidence="6" id="KW-0067">ATP-binding</keyword>
<keyword evidence="4 10" id="KW-0812">Transmembrane</keyword>
<evidence type="ECO:0000256" key="3">
    <source>
        <dbReference type="ARBA" id="ARBA00022475"/>
    </source>
</evidence>
<dbReference type="SMART" id="SM00382">
    <property type="entry name" value="AAA"/>
    <property type="match status" value="2"/>
</dbReference>
<feature type="transmembrane region" description="Helical" evidence="10">
    <location>
        <begin position="1026"/>
        <end position="1045"/>
    </location>
</feature>
<dbReference type="PROSITE" id="PS50893">
    <property type="entry name" value="ABC_TRANSPORTER_2"/>
    <property type="match status" value="2"/>
</dbReference>
<feature type="domain" description="ABC transmembrane type-1" evidence="12">
    <location>
        <begin position="894"/>
        <end position="1152"/>
    </location>
</feature>
<dbReference type="GO" id="GO:0016887">
    <property type="term" value="F:ATP hydrolysis activity"/>
    <property type="evidence" value="ECO:0007669"/>
    <property type="project" value="InterPro"/>
</dbReference>
<evidence type="ECO:0000313" key="14">
    <source>
        <dbReference type="Proteomes" id="UP000323067"/>
    </source>
</evidence>
<organism evidence="13 14">
    <name type="scientific">Cordyceps militaris</name>
    <name type="common">Caterpillar fungus</name>
    <name type="synonym">Clavaria militaris</name>
    <dbReference type="NCBI Taxonomy" id="73501"/>
    <lineage>
        <taxon>Eukaryota</taxon>
        <taxon>Fungi</taxon>
        <taxon>Dikarya</taxon>
        <taxon>Ascomycota</taxon>
        <taxon>Pezizomycotina</taxon>
        <taxon>Sordariomycetes</taxon>
        <taxon>Hypocreomycetidae</taxon>
        <taxon>Hypocreales</taxon>
        <taxon>Cordycipitaceae</taxon>
        <taxon>Cordyceps</taxon>
    </lineage>
</organism>
<sequence length="1461" mass="159991">MAIRIFELSENGRLDFSIECENALLAILPASCALLAMLLVGASNKLWRRAACRNPNAKIVTTGKMAFTILLILHSASLCLYFRLSDASVWSMGSSAAAYTVRFIAALFICLTSFLSSRHLKLTIDLYLLATCIADGFRIHTLWATVNQSGESQGIVLAALQTAIMVLSAATLVFSEVKASLDLHTIRRKAGPAHVDEPNSDTLSVLFFGWLWPLLAHGSKNQLITSDTESSTIRSKAIHQMDGDWKKCLDKEFLSEFGMHFAFGVILQILSAGATMAQPFIIQGVISYLQSEKRSSTGTWLIIAMVFDQLAINILEAHGHLAFIQLSIRMRSFIVHKVALRSLARTPPAGGWIAAKGKVLVHVTQDSAAVSAAINMIGIIIPNFIIVAIGSWILFRKIQLAFLGPLLAAVVCTLIPILLGKPLSRSERNLLEAAERRIATVKHLISELRDIRFGNMQHTMERQAANERRQEIMAAKTFRRILCVVIVVAVFLSSAAILAAFGGYSLLPQRQLDYSVLFTSLSTMQIMLTPLLSIIQMLPSLIASLVSWKRLRAFFEQENEREQAQAWAITPEKTATSSSLPVLEEGLGVRMNIIPPVAGDLPLRMENLTSLWAADSTAVQNASLCVAAGRLAIVAGIAGSGKSSLVKTILGETRLLSGTLHVGTNKVSLCDQSLWFLPEASIRENILFGKAYDEALYHAVITCCCLNRDFSALEAGDETKLSVIGAPLSGGQRRRVSLARGLYESGDLFLFDDIFNGLDATTRNTVATNLFGAHGFLSERRAAGILCCTTPPLIMSSFTNTEFYVMERGRLRAIEKSPFTDQTREHEAAEGSRTAQANNLRDTTGQSDSTARPDSATRETDPAVDADATNEAAKKSLEAHRMYFKALGSRFVMAAIFIFLCIWVAIERASAFWLSQWASHATKIGTDLDTGHYVGIYAAFAITGVLAAFISVWIFFNQAIPNSSVSLHKDMLACTRTPVFDVEQHKLETVNRCIQPLLPLSLPVLLTQCSFTNDIEAVDLHLPQSLFNLISAIASALGSLVVIGIGSPFTLISLPILLPILFFLQKFYLCTSFQLRSLQVAAQAPMLEMVSAMLEGRTTILALRQDQYIARVMSERIQRGLKIRYLFQAVQTWVSLMLGLLNGCLAVALAALLIGLGGSKSVAWGGLALVNIIRLGQDNMLLMNWWTSFESNMASMDRIYGYVHATPQERGHVHDMRPPSDWPERGSIRLANLSLAYRDRHIVKHLSVNIPPKSKVAILGRTGSGKTSLLQSFFGLIRSTSGCVQVDGLDLAVIEGDAMRSRFVGHPQNFIPNAGGTVRQNLDLNDTLPVSRIEEVLTRLAPPHMATEIMAKLDSPWNECNFSKGWQQMIGICRTLLRQSNIYVLDEPTSGMDNDSHNVVMEAIFSVLSDSTIIATTHALAGIENFDYILVLEDGRLVEQGSPAELLASEGSMLNQLASAD</sequence>
<dbReference type="GO" id="GO:0140359">
    <property type="term" value="F:ABC-type transporter activity"/>
    <property type="evidence" value="ECO:0007669"/>
    <property type="project" value="InterPro"/>
</dbReference>
<dbReference type="SUPFAM" id="SSF90123">
    <property type="entry name" value="ABC transporter transmembrane region"/>
    <property type="match status" value="2"/>
</dbReference>
<dbReference type="Pfam" id="PF00664">
    <property type="entry name" value="ABC_membrane"/>
    <property type="match status" value="2"/>
</dbReference>
<evidence type="ECO:0000256" key="1">
    <source>
        <dbReference type="ARBA" id="ARBA00004651"/>
    </source>
</evidence>
<dbReference type="PANTHER" id="PTHR24223:SF399">
    <property type="entry name" value="ABC TRANSPORTER ATNG"/>
    <property type="match status" value="1"/>
</dbReference>
<feature type="transmembrane region" description="Helical" evidence="10">
    <location>
        <begin position="527"/>
        <end position="548"/>
    </location>
</feature>
<keyword evidence="8 10" id="KW-0472">Membrane</keyword>
<feature type="transmembrane region" description="Helical" evidence="10">
    <location>
        <begin position="261"/>
        <end position="281"/>
    </location>
</feature>
<dbReference type="CDD" id="cd18580">
    <property type="entry name" value="ABC_6TM_ABCC_D2"/>
    <property type="match status" value="1"/>
</dbReference>
<feature type="domain" description="ABC transporter" evidence="11">
    <location>
        <begin position="603"/>
        <end position="833"/>
    </location>
</feature>
<dbReference type="Gene3D" id="3.40.50.300">
    <property type="entry name" value="P-loop containing nucleotide triphosphate hydrolases"/>
    <property type="match status" value="2"/>
</dbReference>
<feature type="region of interest" description="Disordered" evidence="9">
    <location>
        <begin position="816"/>
        <end position="869"/>
    </location>
</feature>
<evidence type="ECO:0000256" key="10">
    <source>
        <dbReference type="SAM" id="Phobius"/>
    </source>
</evidence>
<evidence type="ECO:0000256" key="8">
    <source>
        <dbReference type="ARBA" id="ARBA00023136"/>
    </source>
</evidence>
<dbReference type="InterPro" id="IPR017871">
    <property type="entry name" value="ABC_transporter-like_CS"/>
</dbReference>
<evidence type="ECO:0000256" key="6">
    <source>
        <dbReference type="ARBA" id="ARBA00022840"/>
    </source>
</evidence>
<evidence type="ECO:0000256" key="4">
    <source>
        <dbReference type="ARBA" id="ARBA00022692"/>
    </source>
</evidence>
<dbReference type="VEuPathDB" id="FungiDB:CCM_02397"/>
<dbReference type="PANTHER" id="PTHR24223">
    <property type="entry name" value="ATP-BINDING CASSETTE SUB-FAMILY C"/>
    <property type="match status" value="1"/>
</dbReference>
<evidence type="ECO:0000313" key="13">
    <source>
        <dbReference type="EMBL" id="ATY61267.1"/>
    </source>
</evidence>
<dbReference type="InterPro" id="IPR036640">
    <property type="entry name" value="ABC1_TM_sf"/>
</dbReference>
<feature type="transmembrane region" description="Helical" evidence="10">
    <location>
        <begin position="301"/>
        <end position="324"/>
    </location>
</feature>
<evidence type="ECO:0000256" key="5">
    <source>
        <dbReference type="ARBA" id="ARBA00022741"/>
    </source>
</evidence>
<proteinExistence type="predicted"/>
<keyword evidence="5" id="KW-0547">Nucleotide-binding</keyword>